<organism evidence="2 3">
    <name type="scientific">Methylophaga thiooxydans DMS010</name>
    <dbReference type="NCBI Taxonomy" id="637616"/>
    <lineage>
        <taxon>Bacteria</taxon>
        <taxon>Pseudomonadati</taxon>
        <taxon>Pseudomonadota</taxon>
        <taxon>Gammaproteobacteria</taxon>
        <taxon>Thiotrichales</taxon>
        <taxon>Piscirickettsiaceae</taxon>
        <taxon>Methylophaga</taxon>
    </lineage>
</organism>
<dbReference type="Proteomes" id="UP000004679">
    <property type="component" value="Unassembled WGS sequence"/>
</dbReference>
<sequence>MLLLAFLLPAYAEIYRWVDSDGNVVYSDEPHADAETVDLPASTVYTPVEETDSLKLSPDEENTTELNSPEIPSYQLRIITPADDESIWVNNGNVSVTMIVEPELDTERGDQILVELDGTQVGPAQSETSFQFNNLSRGTHTLSAMVVDSTGTVLTNSSSVTFHLHRTSILNKKQANPAP</sequence>
<dbReference type="InterPro" id="IPR013783">
    <property type="entry name" value="Ig-like_fold"/>
</dbReference>
<dbReference type="Pfam" id="PF13511">
    <property type="entry name" value="DUF4124"/>
    <property type="match status" value="1"/>
</dbReference>
<dbReference type="HOGENOM" id="CLU_110739_0_1_6"/>
<dbReference type="AlphaFoldDB" id="C0N421"/>
<evidence type="ECO:0000313" key="2">
    <source>
        <dbReference type="EMBL" id="EEF80439.1"/>
    </source>
</evidence>
<keyword evidence="3" id="KW-1185">Reference proteome</keyword>
<dbReference type="Gene3D" id="2.60.40.10">
    <property type="entry name" value="Immunoglobulins"/>
    <property type="match status" value="1"/>
</dbReference>
<protein>
    <recommendedName>
        <fullName evidence="1">DUF4124 domain-containing protein</fullName>
    </recommendedName>
</protein>
<feature type="domain" description="DUF4124" evidence="1">
    <location>
        <begin position="2"/>
        <end position="45"/>
    </location>
</feature>
<proteinExistence type="predicted"/>
<dbReference type="InterPro" id="IPR025392">
    <property type="entry name" value="DUF4124"/>
</dbReference>
<gene>
    <name evidence="2" type="ORF">MDMS009_764</name>
</gene>
<name>C0N421_9GAMM</name>
<accession>C0N421</accession>
<evidence type="ECO:0000313" key="3">
    <source>
        <dbReference type="Proteomes" id="UP000004679"/>
    </source>
</evidence>
<reference evidence="2 3" key="1">
    <citation type="journal article" date="2011" name="J. Bacteriol.">
        <title>Draft genome sequence of the chemolithoheterotrophic, halophilic methylotroph Methylophaga thiooxydans DMS010.</title>
        <authorList>
            <person name="Boden R."/>
            <person name="Ferriera S."/>
            <person name="Johnson J."/>
            <person name="Kelly D.P."/>
            <person name="Murrell J.C."/>
            <person name="Schafer H."/>
        </authorList>
    </citation>
    <scope>NUCLEOTIDE SEQUENCE [LARGE SCALE GENOMIC DNA]</scope>
    <source>
        <strain evidence="2 3">DMS010</strain>
    </source>
</reference>
<evidence type="ECO:0000259" key="1">
    <source>
        <dbReference type="Pfam" id="PF13511"/>
    </source>
</evidence>
<dbReference type="EMBL" id="GG657892">
    <property type="protein sequence ID" value="EEF80439.1"/>
    <property type="molecule type" value="Genomic_DNA"/>
</dbReference>